<evidence type="ECO:0000259" key="8">
    <source>
        <dbReference type="PROSITE" id="PS51379"/>
    </source>
</evidence>
<evidence type="ECO:0000256" key="2">
    <source>
        <dbReference type="ARBA" id="ARBA00022485"/>
    </source>
</evidence>
<dbReference type="PANTHER" id="PTHR42859">
    <property type="entry name" value="OXIDOREDUCTASE"/>
    <property type="match status" value="1"/>
</dbReference>
<dbReference type="PANTHER" id="PTHR42859:SF10">
    <property type="entry name" value="DIMETHYLSULFOXIDE REDUCTASE CHAIN B"/>
    <property type="match status" value="1"/>
</dbReference>
<dbReference type="Gene3D" id="3.30.70.20">
    <property type="match status" value="1"/>
</dbReference>
<dbReference type="KEGG" id="ocy:OSSY52_13280"/>
<dbReference type="AlphaFoldDB" id="A0A7G1G8B4"/>
<evidence type="ECO:0000313" key="10">
    <source>
        <dbReference type="Proteomes" id="UP000516361"/>
    </source>
</evidence>
<evidence type="ECO:0000313" key="9">
    <source>
        <dbReference type="EMBL" id="BBE31187.1"/>
    </source>
</evidence>
<feature type="domain" description="4Fe-4S ferredoxin-type" evidence="8">
    <location>
        <begin position="1"/>
        <end position="29"/>
    </location>
</feature>
<keyword evidence="5" id="KW-0408">Iron</keyword>
<dbReference type="Pfam" id="PF13187">
    <property type="entry name" value="Fer4_9"/>
    <property type="match status" value="1"/>
</dbReference>
<evidence type="ECO:0000256" key="5">
    <source>
        <dbReference type="ARBA" id="ARBA00023004"/>
    </source>
</evidence>
<feature type="domain" description="4Fe-4S ferredoxin-type" evidence="8">
    <location>
        <begin position="30"/>
        <end position="59"/>
    </location>
</feature>
<evidence type="ECO:0000256" key="4">
    <source>
        <dbReference type="ARBA" id="ARBA00022982"/>
    </source>
</evidence>
<evidence type="ECO:0000256" key="6">
    <source>
        <dbReference type="ARBA" id="ARBA00023014"/>
    </source>
</evidence>
<dbReference type="RefSeq" id="WP_190613579.1">
    <property type="nucleotide sequence ID" value="NZ_AP018712.1"/>
</dbReference>
<evidence type="ECO:0000256" key="3">
    <source>
        <dbReference type="ARBA" id="ARBA00022723"/>
    </source>
</evidence>
<dbReference type="PROSITE" id="PS00198">
    <property type="entry name" value="4FE4S_FER_1"/>
    <property type="match status" value="2"/>
</dbReference>
<keyword evidence="3" id="KW-0479">Metal-binding</keyword>
<dbReference type="InterPro" id="IPR017896">
    <property type="entry name" value="4Fe4S_Fe-S-bd"/>
</dbReference>
<dbReference type="GO" id="GO:0051539">
    <property type="term" value="F:4 iron, 4 sulfur cluster binding"/>
    <property type="evidence" value="ECO:0007669"/>
    <property type="project" value="UniProtKB-KW"/>
</dbReference>
<evidence type="ECO:0000256" key="1">
    <source>
        <dbReference type="ARBA" id="ARBA00022448"/>
    </source>
</evidence>
<organism evidence="9 10">
    <name type="scientific">Tepiditoga spiralis</name>
    <dbReference type="NCBI Taxonomy" id="2108365"/>
    <lineage>
        <taxon>Bacteria</taxon>
        <taxon>Thermotogati</taxon>
        <taxon>Thermotogota</taxon>
        <taxon>Thermotogae</taxon>
        <taxon>Petrotogales</taxon>
        <taxon>Petrotogaceae</taxon>
        <taxon>Tepiditoga</taxon>
    </lineage>
</organism>
<dbReference type="InterPro" id="IPR050294">
    <property type="entry name" value="RnfB_subfamily"/>
</dbReference>
<protein>
    <submittedName>
        <fullName evidence="9">Ferredoxin</fullName>
    </submittedName>
</protein>
<evidence type="ECO:0000256" key="7">
    <source>
        <dbReference type="SAM" id="MobiDB-lite"/>
    </source>
</evidence>
<name>A0A7G1G8B4_9BACT</name>
<dbReference type="InterPro" id="IPR017900">
    <property type="entry name" value="4Fe4S_Fe_S_CS"/>
</dbReference>
<dbReference type="GO" id="GO:0046872">
    <property type="term" value="F:metal ion binding"/>
    <property type="evidence" value="ECO:0007669"/>
    <property type="project" value="UniProtKB-KW"/>
</dbReference>
<dbReference type="InParanoid" id="A0A7G1G8B4"/>
<reference evidence="9 10" key="1">
    <citation type="submission" date="2018-06" db="EMBL/GenBank/DDBJ databases">
        <title>Genome sequencing of Oceanotoga sp. sy52.</title>
        <authorList>
            <person name="Mori K."/>
        </authorList>
    </citation>
    <scope>NUCLEOTIDE SEQUENCE [LARGE SCALE GENOMIC DNA]</scope>
    <source>
        <strain evidence="10">sy52</strain>
    </source>
</reference>
<dbReference type="SUPFAM" id="SSF54862">
    <property type="entry name" value="4Fe-4S ferredoxins"/>
    <property type="match status" value="1"/>
</dbReference>
<proteinExistence type="predicted"/>
<feature type="region of interest" description="Disordered" evidence="7">
    <location>
        <begin position="58"/>
        <end position="85"/>
    </location>
</feature>
<dbReference type="EMBL" id="AP018712">
    <property type="protein sequence ID" value="BBE31187.1"/>
    <property type="molecule type" value="Genomic_DNA"/>
</dbReference>
<dbReference type="Proteomes" id="UP000516361">
    <property type="component" value="Chromosome"/>
</dbReference>
<gene>
    <name evidence="9" type="ORF">OSSY52_13280</name>
</gene>
<keyword evidence="1" id="KW-0813">Transport</keyword>
<keyword evidence="4" id="KW-0249">Electron transport</keyword>
<dbReference type="PROSITE" id="PS51379">
    <property type="entry name" value="4FE4S_FER_2"/>
    <property type="match status" value="2"/>
</dbReference>
<sequence>MPWINEIECSKCLACVKSCPENAIKIKDNGFPYIDQNICIKCGKCFDACPKEVIRPNSENPSLRSGSGRGRGMGRNAKGFGKNNF</sequence>
<keyword evidence="6" id="KW-0411">Iron-sulfur</keyword>
<keyword evidence="2" id="KW-0004">4Fe-4S</keyword>
<keyword evidence="10" id="KW-1185">Reference proteome</keyword>
<accession>A0A7G1G8B4</accession>